<evidence type="ECO:0000256" key="3">
    <source>
        <dbReference type="ARBA" id="ARBA00005323"/>
    </source>
</evidence>
<evidence type="ECO:0000256" key="5">
    <source>
        <dbReference type="ARBA" id="ARBA00022833"/>
    </source>
</evidence>
<evidence type="ECO:0000256" key="1">
    <source>
        <dbReference type="ARBA" id="ARBA00001933"/>
    </source>
</evidence>
<feature type="transmembrane region" description="Helical" evidence="12">
    <location>
        <begin position="1190"/>
        <end position="1215"/>
    </location>
</feature>
<comment type="cofactor">
    <cofactor evidence="1">
        <name>pyridoxal 5'-phosphate</name>
        <dbReference type="ChEBI" id="CHEBI:597326"/>
    </cofactor>
</comment>
<dbReference type="InterPro" id="IPR001608">
    <property type="entry name" value="Ala_racemase_N"/>
</dbReference>
<evidence type="ECO:0000313" key="15">
    <source>
        <dbReference type="EMBL" id="CAL4784088.1"/>
    </source>
</evidence>
<comment type="cofactor">
    <cofactor evidence="2">
        <name>Zn(2+)</name>
        <dbReference type="ChEBI" id="CHEBI:29105"/>
    </cofactor>
</comment>
<dbReference type="InterPro" id="IPR029066">
    <property type="entry name" value="PLP-binding_barrel"/>
</dbReference>
<dbReference type="Gene3D" id="3.20.20.10">
    <property type="entry name" value="Alanine racemase"/>
    <property type="match status" value="1"/>
</dbReference>
<evidence type="ECO:0000256" key="12">
    <source>
        <dbReference type="SAM" id="Phobius"/>
    </source>
</evidence>
<evidence type="ECO:0000256" key="9">
    <source>
        <dbReference type="ARBA" id="ARBA00066349"/>
    </source>
</evidence>
<accession>A0A9P1CUY7</accession>
<evidence type="ECO:0000259" key="13">
    <source>
        <dbReference type="SMART" id="SM01119"/>
    </source>
</evidence>
<evidence type="ECO:0000256" key="4">
    <source>
        <dbReference type="ARBA" id="ARBA00022723"/>
    </source>
</evidence>
<evidence type="ECO:0000256" key="8">
    <source>
        <dbReference type="ARBA" id="ARBA00051198"/>
    </source>
</evidence>
<gene>
    <name evidence="14" type="ORF">C1SCF055_LOCUS23220</name>
</gene>
<feature type="transmembrane region" description="Helical" evidence="12">
    <location>
        <begin position="1429"/>
        <end position="1452"/>
    </location>
</feature>
<dbReference type="SMART" id="SM01119">
    <property type="entry name" value="D-ser_dehydrat"/>
    <property type="match status" value="1"/>
</dbReference>
<dbReference type="SUPFAM" id="SSF51445">
    <property type="entry name" value="(Trans)glycosidases"/>
    <property type="match status" value="1"/>
</dbReference>
<keyword evidence="12" id="KW-0812">Transmembrane</keyword>
<dbReference type="EMBL" id="CAMXCT020002241">
    <property type="protein sequence ID" value="CAL1150151.1"/>
    <property type="molecule type" value="Genomic_DNA"/>
</dbReference>
<keyword evidence="4" id="KW-0479">Metal-binding</keyword>
<dbReference type="Proteomes" id="UP001152797">
    <property type="component" value="Unassembled WGS sequence"/>
</dbReference>
<protein>
    <recommendedName>
        <fullName evidence="10">D-serine dehydratase</fullName>
        <ecNumber evidence="9">4.3.1.18</ecNumber>
    </recommendedName>
    <alternativeName>
        <fullName evidence="11">D-serine deaminase</fullName>
    </alternativeName>
</protein>
<evidence type="ECO:0000256" key="2">
    <source>
        <dbReference type="ARBA" id="ARBA00001947"/>
    </source>
</evidence>
<dbReference type="Pfam" id="PF14031">
    <property type="entry name" value="D-ser_dehydrat"/>
    <property type="match status" value="1"/>
</dbReference>
<dbReference type="GO" id="GO:0046872">
    <property type="term" value="F:metal ion binding"/>
    <property type="evidence" value="ECO:0007669"/>
    <property type="project" value="UniProtKB-KW"/>
</dbReference>
<keyword evidence="6" id="KW-0663">Pyridoxal phosphate</keyword>
<comment type="similarity">
    <text evidence="3">Belongs to the DSD1 family.</text>
</comment>
<dbReference type="PANTHER" id="PTHR28004:SF2">
    <property type="entry name" value="D-SERINE DEHYDRATASE"/>
    <property type="match status" value="1"/>
</dbReference>
<dbReference type="InterPro" id="IPR026956">
    <property type="entry name" value="D-ser_dehydrat-like_dom"/>
</dbReference>
<keyword evidence="16" id="KW-1185">Reference proteome</keyword>
<evidence type="ECO:0000256" key="7">
    <source>
        <dbReference type="ARBA" id="ARBA00023239"/>
    </source>
</evidence>
<evidence type="ECO:0000256" key="11">
    <source>
        <dbReference type="ARBA" id="ARBA00075219"/>
    </source>
</evidence>
<keyword evidence="12" id="KW-0472">Membrane</keyword>
<dbReference type="GO" id="GO:0036088">
    <property type="term" value="P:D-serine catabolic process"/>
    <property type="evidence" value="ECO:0007669"/>
    <property type="project" value="TreeGrafter"/>
</dbReference>
<reference evidence="15 16" key="2">
    <citation type="submission" date="2024-05" db="EMBL/GenBank/DDBJ databases">
        <authorList>
            <person name="Chen Y."/>
            <person name="Shah S."/>
            <person name="Dougan E. K."/>
            <person name="Thang M."/>
            <person name="Chan C."/>
        </authorList>
    </citation>
    <scope>NUCLEOTIDE SEQUENCE [LARGE SCALE GENOMIC DNA]</scope>
</reference>
<dbReference type="GO" id="GO:0008721">
    <property type="term" value="F:D-serine ammonia-lyase activity"/>
    <property type="evidence" value="ECO:0007669"/>
    <property type="project" value="UniProtKB-EC"/>
</dbReference>
<evidence type="ECO:0000256" key="6">
    <source>
        <dbReference type="ARBA" id="ARBA00022898"/>
    </source>
</evidence>
<evidence type="ECO:0000313" key="14">
    <source>
        <dbReference type="EMBL" id="CAI3996776.1"/>
    </source>
</evidence>
<proteinExistence type="inferred from homology"/>
<organism evidence="14">
    <name type="scientific">Cladocopium goreaui</name>
    <dbReference type="NCBI Taxonomy" id="2562237"/>
    <lineage>
        <taxon>Eukaryota</taxon>
        <taxon>Sar</taxon>
        <taxon>Alveolata</taxon>
        <taxon>Dinophyceae</taxon>
        <taxon>Suessiales</taxon>
        <taxon>Symbiodiniaceae</taxon>
        <taxon>Cladocopium</taxon>
    </lineage>
</organism>
<dbReference type="InterPro" id="IPR017853">
    <property type="entry name" value="GH"/>
</dbReference>
<dbReference type="Gene3D" id="3.20.20.80">
    <property type="entry name" value="Glycosidases"/>
    <property type="match status" value="1"/>
</dbReference>
<keyword evidence="12" id="KW-1133">Transmembrane helix</keyword>
<dbReference type="SUPFAM" id="SSF51419">
    <property type="entry name" value="PLP-binding barrel"/>
    <property type="match status" value="1"/>
</dbReference>
<keyword evidence="7" id="KW-0456">Lyase</keyword>
<dbReference type="EMBL" id="CAMXCT030002241">
    <property type="protein sequence ID" value="CAL4784088.1"/>
    <property type="molecule type" value="Genomic_DNA"/>
</dbReference>
<feature type="domain" description="D-serine dehydratase-like" evidence="13">
    <location>
        <begin position="234"/>
        <end position="339"/>
    </location>
</feature>
<reference evidence="14" key="1">
    <citation type="submission" date="2022-10" db="EMBL/GenBank/DDBJ databases">
        <authorList>
            <person name="Chen Y."/>
            <person name="Dougan E. K."/>
            <person name="Chan C."/>
            <person name="Rhodes N."/>
            <person name="Thang M."/>
        </authorList>
    </citation>
    <scope>NUCLEOTIDE SEQUENCE</scope>
</reference>
<name>A0A9P1CUY7_9DINO</name>
<feature type="transmembrane region" description="Helical" evidence="12">
    <location>
        <begin position="1221"/>
        <end position="1242"/>
    </location>
</feature>
<evidence type="ECO:0000256" key="10">
    <source>
        <dbReference type="ARBA" id="ARBA00069616"/>
    </source>
</evidence>
<sequence>MLRRAQQLGCQLRPHMKTHKTIQGGILATGGTKRCITVSTLAEAEFYADAGFEDICYAVPITSEKLPRAAQLAKRCTFHVCIDHPAALEALCQFSEKVWSVFLMVDCGYGRDGSLDGVDPADPQSFAMAKGLAESPQTQLAGLYTHGGHSYDAQDKEAVQRIALEECEAVAKFAAALRAEPWKLQVPVVGVGSTPTCSNPPTALPGVTEMHPGNYIYYDTMQQALGSCSEKDIAVRVLMRVIGAYPKKNLLLVDMGWTACSKQGEASNFGRIEGYPQLKVVNLKQEAGLISSCDGSPLNFNDFPLGMGQWLEMIGTLLRLEPYHSCAHTKQHDRIHILDEDRRTVLETWPICRWSTYAHRAAMSDLEGLLEDEERDIRPAPAPGRCFSKVALGTSVPLLFFGFLALSARVAPLRVRGDRDVALLEVTTTTTTPATRDLTTFYMYRAQSDNDYDFENVNAANLAGLLWYLEHEVVFPQCPRHYNITRILRFKVSIKTPVLFQHNFSRFWAFDQGMCTSPECAQDYSRHGFTVGCQYQDASGYPGAVWYSLPGLCPTTPLVAKATCTTMPGGRCARPSGAMDCTWSAEKAGELKLSDVEDVANWTDFCLHHGNEYILPFWDGRGDTAHMKMRMSKVLEMFEAKYPDEPIELKVLVMRSLCVIGVRQTGDPAWFEFVELPSLDSHWAPKPVGPPLAPLNEGRAQPYNTFPDVLTSDPETVGDRWRALGYRLTGQFNVPSVYKFDYSVENVRQLRAHGISAVRLPINVSSVRDPTKLQSYLEALDNQGILCFFEESPDIAIHPHGLGRLRDAAALQCAAEVWRAVHGVFGSSPVLYEIFNEPFGYSDPQEYLHDMPQVIHLAQLPLERCILDGCGYADNVQVVSSLGWRGFLGYHFYPNWLPEGQRSAANFASKLQTDLASVDFQRVIITEFGAALTMENPDDANCLKGLAQQLKTSGVMGAYHWHGWHNGDSYDFWDAKNQEGASLVRKVWDSCSPSTRMPWPQTPQTAICIFRHAEMTRLVALNDDNFATLGDPWCFEQILCHGSAVAMESLVPIQCWRSGEAALYCHEGWEGDDDSADGSFEKVAFHAFPPDCELPGVVKVYEFRKGALRYYAHQACAGFANIETWGWTQSRVAFCSMEAEEKMERGWNLRPELTIRGADGRWRTGVDGLYHVRALLPLAPGKHKRMNLNALAIVINLLLPWCFFCFICYALSFTWHYQAPVFAWSSVLLGLGIAALSGKLAFRSDESDPKWYTFFTFAMLAAVLLAVACGEWNYRTYNEAVNDLENMNAYPNVNPAALKGQQLMDAGRLYFMEGSALDLKKAMSFKNDDTYCVAPIVVGKDQMPSYDYWAVGMNCCPGQSPDFRCGEYNNAHARAGLRLMSDDQRPFYRLAVQQAEAAYNLRSEHPMFFHWVQDPVAMANERLAAGTRFVLKSITCFFVFNFFCVSCAIIVFSKFSGH</sequence>
<keyword evidence="5" id="KW-0862">Zinc</keyword>
<dbReference type="FunFam" id="3.20.20.10:FF:000016">
    <property type="entry name" value="D-serine dehydratase"/>
    <property type="match status" value="1"/>
</dbReference>
<dbReference type="EC" id="4.3.1.18" evidence="9"/>
<feature type="transmembrane region" description="Helical" evidence="12">
    <location>
        <begin position="1254"/>
        <end position="1274"/>
    </location>
</feature>
<dbReference type="PANTHER" id="PTHR28004">
    <property type="entry name" value="ZGC:162816-RELATED"/>
    <property type="match status" value="1"/>
</dbReference>
<comment type="catalytic activity">
    <reaction evidence="8">
        <text>D-serine = pyruvate + NH4(+)</text>
        <dbReference type="Rhea" id="RHEA:13977"/>
        <dbReference type="ChEBI" id="CHEBI:15361"/>
        <dbReference type="ChEBI" id="CHEBI:28938"/>
        <dbReference type="ChEBI" id="CHEBI:35247"/>
        <dbReference type="EC" id="4.3.1.18"/>
    </reaction>
    <physiologicalReaction direction="left-to-right" evidence="8">
        <dbReference type="Rhea" id="RHEA:13978"/>
    </physiologicalReaction>
</comment>
<comment type="caution">
    <text evidence="14">The sequence shown here is derived from an EMBL/GenBank/DDBJ whole genome shotgun (WGS) entry which is preliminary data.</text>
</comment>
<dbReference type="InterPro" id="IPR042208">
    <property type="entry name" value="D-ser_dehydrat-like_sf"/>
</dbReference>
<dbReference type="EMBL" id="CAMXCT010002241">
    <property type="protein sequence ID" value="CAI3996776.1"/>
    <property type="molecule type" value="Genomic_DNA"/>
</dbReference>
<dbReference type="InterPro" id="IPR051466">
    <property type="entry name" value="D-amino_acid_metab_enzyme"/>
</dbReference>
<evidence type="ECO:0000313" key="16">
    <source>
        <dbReference type="Proteomes" id="UP001152797"/>
    </source>
</evidence>
<dbReference type="Pfam" id="PF01168">
    <property type="entry name" value="Ala_racemase_N"/>
    <property type="match status" value="1"/>
</dbReference>
<dbReference type="Gene3D" id="2.40.37.20">
    <property type="entry name" value="D-serine dehydratase-like domain"/>
    <property type="match status" value="1"/>
</dbReference>